<dbReference type="PROSITE" id="PS00018">
    <property type="entry name" value="EF_HAND_1"/>
    <property type="match status" value="3"/>
</dbReference>
<comment type="catalytic activity">
    <reaction evidence="13">
        <text>L-threonyl-[protein] + ATP = O-phospho-L-threonyl-[protein] + ADP + H(+)</text>
        <dbReference type="Rhea" id="RHEA:46608"/>
        <dbReference type="Rhea" id="RHEA-COMP:11060"/>
        <dbReference type="Rhea" id="RHEA-COMP:11605"/>
        <dbReference type="ChEBI" id="CHEBI:15378"/>
        <dbReference type="ChEBI" id="CHEBI:30013"/>
        <dbReference type="ChEBI" id="CHEBI:30616"/>
        <dbReference type="ChEBI" id="CHEBI:61977"/>
        <dbReference type="ChEBI" id="CHEBI:456216"/>
        <dbReference type="EC" id="2.7.11.1"/>
    </reaction>
</comment>
<keyword evidence="3" id="KW-0723">Serine/threonine-protein kinase</keyword>
<protein>
    <recommendedName>
        <fullName evidence="2">non-specific serine/threonine protein kinase</fullName>
        <ecNumber evidence="2">2.7.11.1</ecNumber>
    </recommendedName>
</protein>
<dbReference type="Gene3D" id="1.10.238.10">
    <property type="entry name" value="EF-hand"/>
    <property type="match status" value="1"/>
</dbReference>
<evidence type="ECO:0000256" key="13">
    <source>
        <dbReference type="ARBA" id="ARBA00047899"/>
    </source>
</evidence>
<evidence type="ECO:0000256" key="8">
    <source>
        <dbReference type="ARBA" id="ARBA00022741"/>
    </source>
</evidence>
<evidence type="ECO:0000256" key="1">
    <source>
        <dbReference type="ARBA" id="ARBA00005354"/>
    </source>
</evidence>
<dbReference type="SUPFAM" id="SSF56112">
    <property type="entry name" value="Protein kinase-like (PK-like)"/>
    <property type="match status" value="1"/>
</dbReference>
<evidence type="ECO:0000256" key="2">
    <source>
        <dbReference type="ARBA" id="ARBA00012513"/>
    </source>
</evidence>
<keyword evidence="9" id="KW-0418">Kinase</keyword>
<feature type="non-terminal residue" evidence="19">
    <location>
        <position position="369"/>
    </location>
</feature>
<feature type="non-terminal residue" evidence="19">
    <location>
        <position position="1"/>
    </location>
</feature>
<keyword evidence="20" id="KW-1185">Reference proteome</keyword>
<dbReference type="Gene3D" id="3.30.200.20">
    <property type="entry name" value="Phosphorylase Kinase, domain 1"/>
    <property type="match status" value="1"/>
</dbReference>
<evidence type="ECO:0000256" key="4">
    <source>
        <dbReference type="ARBA" id="ARBA00022553"/>
    </source>
</evidence>
<dbReference type="InterPro" id="IPR017441">
    <property type="entry name" value="Protein_kinase_ATP_BS"/>
</dbReference>
<dbReference type="InterPro" id="IPR011992">
    <property type="entry name" value="EF-hand-dom_pair"/>
</dbReference>
<dbReference type="PROSITE" id="PS00107">
    <property type="entry name" value="PROTEIN_KINASE_ATP"/>
    <property type="match status" value="1"/>
</dbReference>
<dbReference type="Proteomes" id="UP001206925">
    <property type="component" value="Unassembled WGS sequence"/>
</dbReference>
<dbReference type="GO" id="GO:0005524">
    <property type="term" value="F:ATP binding"/>
    <property type="evidence" value="ECO:0007669"/>
    <property type="project" value="UniProtKB-UniRule"/>
</dbReference>
<dbReference type="FunFam" id="1.10.238.10:FF:000050">
    <property type="entry name" value="Calcium-dependent protein kinase 7"/>
    <property type="match status" value="1"/>
</dbReference>
<comment type="similarity">
    <text evidence="12">Belongs to the protein kinase superfamily. Ser/Thr protein kinase family. CDPK subfamily.</text>
</comment>
<evidence type="ECO:0000256" key="14">
    <source>
        <dbReference type="ARBA" id="ARBA00048679"/>
    </source>
</evidence>
<dbReference type="InterPro" id="IPR000719">
    <property type="entry name" value="Prot_kinase_dom"/>
</dbReference>
<accession>A0AAD5GAX5</accession>
<dbReference type="InterPro" id="IPR050205">
    <property type="entry name" value="CDPK_Ser/Thr_kinases"/>
</dbReference>
<dbReference type="GO" id="GO:0005509">
    <property type="term" value="F:calcium ion binding"/>
    <property type="evidence" value="ECO:0007669"/>
    <property type="project" value="InterPro"/>
</dbReference>
<reference evidence="19" key="1">
    <citation type="submission" date="2022-06" db="EMBL/GenBank/DDBJ databases">
        <title>Uncovering the hologenomic basis of an extraordinary plant invasion.</title>
        <authorList>
            <person name="Bieker V.C."/>
            <person name="Martin M.D."/>
            <person name="Gilbert T."/>
            <person name="Hodgins K."/>
            <person name="Battlay P."/>
            <person name="Petersen B."/>
            <person name="Wilson J."/>
        </authorList>
    </citation>
    <scope>NUCLEOTIDE SEQUENCE</scope>
    <source>
        <strain evidence="19">AA19_3_7</strain>
        <tissue evidence="19">Leaf</tissue>
    </source>
</reference>
<dbReference type="InterPro" id="IPR002048">
    <property type="entry name" value="EF_hand_dom"/>
</dbReference>
<evidence type="ECO:0000313" key="20">
    <source>
        <dbReference type="Proteomes" id="UP001206925"/>
    </source>
</evidence>
<evidence type="ECO:0000313" key="19">
    <source>
        <dbReference type="EMBL" id="KAI7733826.1"/>
    </source>
</evidence>
<keyword evidence="8 15" id="KW-0547">Nucleotide-binding</keyword>
<dbReference type="CDD" id="cd00051">
    <property type="entry name" value="EFh"/>
    <property type="match status" value="1"/>
</dbReference>
<sequence>FENKKGKNKPNPFALDNGGTIPSGNGYKPYVLQNPTGNQIEQTYVLGRELGRGEFGVTYLCTDKSTGEVYACKSISKKKLRTRVDVEDVRREVEIMKHMPPHPNIVSLKDTYEDDSAVHLVMELCEGGELFDRIVARGHYTERAAAGVTRTIVEVILVRHHPWIQNAKKAPNVSLGETVKARLKQFSVMNKLKKRALRVIAEHLSAEEVAGIKQGFDLMDTSKQGKINIAELKAGLQKLGQQIPDADLQILMDAGDVDRDGYLNYGEFVAISVHLRKMGNDDHLKDAFAFFDQNKSGYIEIEELREALSDELEPNNEEVIAAIIHDVDTDKDGKISFEEFTAMMKAGTDWRKASRQYSRERYNNLSLNT</sequence>
<dbReference type="SMART" id="SM00054">
    <property type="entry name" value="EFh"/>
    <property type="match status" value="4"/>
</dbReference>
<feature type="domain" description="EF-hand" evidence="18">
    <location>
        <begin position="315"/>
        <end position="350"/>
    </location>
</feature>
<evidence type="ECO:0000256" key="15">
    <source>
        <dbReference type="PROSITE-ProRule" id="PRU10141"/>
    </source>
</evidence>
<feature type="domain" description="Protein kinase" evidence="17">
    <location>
        <begin position="44"/>
        <end position="351"/>
    </location>
</feature>
<keyword evidence="10" id="KW-0106">Calcium</keyword>
<evidence type="ECO:0000256" key="9">
    <source>
        <dbReference type="ARBA" id="ARBA00022777"/>
    </source>
</evidence>
<dbReference type="PROSITE" id="PS50011">
    <property type="entry name" value="PROTEIN_KINASE_DOM"/>
    <property type="match status" value="1"/>
</dbReference>
<feature type="domain" description="EF-hand" evidence="18">
    <location>
        <begin position="243"/>
        <end position="278"/>
    </location>
</feature>
<dbReference type="EMBL" id="JAMZMK010009900">
    <property type="protein sequence ID" value="KAI7733826.1"/>
    <property type="molecule type" value="Genomic_DNA"/>
</dbReference>
<dbReference type="InterPro" id="IPR011009">
    <property type="entry name" value="Kinase-like_dom_sf"/>
</dbReference>
<evidence type="ECO:0000259" key="18">
    <source>
        <dbReference type="PROSITE" id="PS50222"/>
    </source>
</evidence>
<dbReference type="Pfam" id="PF00069">
    <property type="entry name" value="Pkinase"/>
    <property type="match status" value="1"/>
</dbReference>
<evidence type="ECO:0000256" key="16">
    <source>
        <dbReference type="SAM" id="MobiDB-lite"/>
    </source>
</evidence>
<evidence type="ECO:0000259" key="17">
    <source>
        <dbReference type="PROSITE" id="PS50011"/>
    </source>
</evidence>
<gene>
    <name evidence="19" type="ORF">M8C21_011697</name>
</gene>
<dbReference type="Pfam" id="PF13499">
    <property type="entry name" value="EF-hand_7"/>
    <property type="match status" value="2"/>
</dbReference>
<evidence type="ECO:0000256" key="10">
    <source>
        <dbReference type="ARBA" id="ARBA00022837"/>
    </source>
</evidence>
<evidence type="ECO:0000256" key="3">
    <source>
        <dbReference type="ARBA" id="ARBA00022527"/>
    </source>
</evidence>
<keyword evidence="5" id="KW-0808">Transferase</keyword>
<feature type="domain" description="EF-hand" evidence="18">
    <location>
        <begin position="207"/>
        <end position="242"/>
    </location>
</feature>
<dbReference type="SUPFAM" id="SSF47473">
    <property type="entry name" value="EF-hand"/>
    <property type="match status" value="1"/>
</dbReference>
<dbReference type="FunFam" id="3.30.200.20:FF:000004">
    <property type="entry name" value="Calcium-dependent protein kinase 1"/>
    <property type="match status" value="1"/>
</dbReference>
<feature type="domain" description="EF-hand" evidence="18">
    <location>
        <begin position="279"/>
        <end position="314"/>
    </location>
</feature>
<keyword evidence="6" id="KW-0479">Metal-binding</keyword>
<evidence type="ECO:0000256" key="5">
    <source>
        <dbReference type="ARBA" id="ARBA00022679"/>
    </source>
</evidence>
<dbReference type="EC" id="2.7.11.1" evidence="2"/>
<dbReference type="GO" id="GO:0004674">
    <property type="term" value="F:protein serine/threonine kinase activity"/>
    <property type="evidence" value="ECO:0007669"/>
    <property type="project" value="UniProtKB-KW"/>
</dbReference>
<comment type="similarity">
    <text evidence="1">Belongs to the protein kinase superfamily. CAMK Ser/Thr protein kinase family. CaMK subfamily.</text>
</comment>
<keyword evidence="11 15" id="KW-0067">ATP-binding</keyword>
<organism evidence="19 20">
    <name type="scientific">Ambrosia artemisiifolia</name>
    <name type="common">Common ragweed</name>
    <dbReference type="NCBI Taxonomy" id="4212"/>
    <lineage>
        <taxon>Eukaryota</taxon>
        <taxon>Viridiplantae</taxon>
        <taxon>Streptophyta</taxon>
        <taxon>Embryophyta</taxon>
        <taxon>Tracheophyta</taxon>
        <taxon>Spermatophyta</taxon>
        <taxon>Magnoliopsida</taxon>
        <taxon>eudicotyledons</taxon>
        <taxon>Gunneridae</taxon>
        <taxon>Pentapetalae</taxon>
        <taxon>asterids</taxon>
        <taxon>campanulids</taxon>
        <taxon>Asterales</taxon>
        <taxon>Asteraceae</taxon>
        <taxon>Asteroideae</taxon>
        <taxon>Heliantheae alliance</taxon>
        <taxon>Heliantheae</taxon>
        <taxon>Ambrosia</taxon>
    </lineage>
</organism>
<comment type="catalytic activity">
    <reaction evidence="14">
        <text>L-seryl-[protein] + ATP = O-phospho-L-seryl-[protein] + ADP + H(+)</text>
        <dbReference type="Rhea" id="RHEA:17989"/>
        <dbReference type="Rhea" id="RHEA-COMP:9863"/>
        <dbReference type="Rhea" id="RHEA-COMP:11604"/>
        <dbReference type="ChEBI" id="CHEBI:15378"/>
        <dbReference type="ChEBI" id="CHEBI:29999"/>
        <dbReference type="ChEBI" id="CHEBI:30616"/>
        <dbReference type="ChEBI" id="CHEBI:83421"/>
        <dbReference type="ChEBI" id="CHEBI:456216"/>
        <dbReference type="EC" id="2.7.11.1"/>
    </reaction>
</comment>
<evidence type="ECO:0000256" key="12">
    <source>
        <dbReference type="ARBA" id="ARBA00024334"/>
    </source>
</evidence>
<evidence type="ECO:0000256" key="11">
    <source>
        <dbReference type="ARBA" id="ARBA00022840"/>
    </source>
</evidence>
<dbReference type="InterPro" id="IPR018247">
    <property type="entry name" value="EF_Hand_1_Ca_BS"/>
</dbReference>
<dbReference type="AlphaFoldDB" id="A0AAD5GAX5"/>
<feature type="binding site" evidence="15">
    <location>
        <position position="73"/>
    </location>
    <ligand>
        <name>ATP</name>
        <dbReference type="ChEBI" id="CHEBI:30616"/>
    </ligand>
</feature>
<dbReference type="PANTHER" id="PTHR24349">
    <property type="entry name" value="SERINE/THREONINE-PROTEIN KINASE"/>
    <property type="match status" value="1"/>
</dbReference>
<evidence type="ECO:0000256" key="6">
    <source>
        <dbReference type="ARBA" id="ARBA00022723"/>
    </source>
</evidence>
<dbReference type="PROSITE" id="PS50222">
    <property type="entry name" value="EF_HAND_2"/>
    <property type="match status" value="4"/>
</dbReference>
<name>A0AAD5GAX5_AMBAR</name>
<proteinExistence type="inferred from homology"/>
<keyword evidence="4" id="KW-0597">Phosphoprotein</keyword>
<keyword evidence="7" id="KW-0677">Repeat</keyword>
<feature type="region of interest" description="Disordered" evidence="16">
    <location>
        <begin position="1"/>
        <end position="21"/>
    </location>
</feature>
<evidence type="ECO:0000256" key="7">
    <source>
        <dbReference type="ARBA" id="ARBA00022737"/>
    </source>
</evidence>
<comment type="caution">
    <text evidence="19">The sequence shown here is derived from an EMBL/GenBank/DDBJ whole genome shotgun (WGS) entry which is preliminary data.</text>
</comment>